<organism evidence="1 2">
    <name type="scientific">Leucogyrophana mollusca</name>
    <dbReference type="NCBI Taxonomy" id="85980"/>
    <lineage>
        <taxon>Eukaryota</taxon>
        <taxon>Fungi</taxon>
        <taxon>Dikarya</taxon>
        <taxon>Basidiomycota</taxon>
        <taxon>Agaricomycotina</taxon>
        <taxon>Agaricomycetes</taxon>
        <taxon>Agaricomycetidae</taxon>
        <taxon>Boletales</taxon>
        <taxon>Boletales incertae sedis</taxon>
        <taxon>Leucogyrophana</taxon>
    </lineage>
</organism>
<evidence type="ECO:0000313" key="2">
    <source>
        <dbReference type="Proteomes" id="UP000790709"/>
    </source>
</evidence>
<dbReference type="Proteomes" id="UP000790709">
    <property type="component" value="Unassembled WGS sequence"/>
</dbReference>
<comment type="caution">
    <text evidence="1">The sequence shown here is derived from an EMBL/GenBank/DDBJ whole genome shotgun (WGS) entry which is preliminary data.</text>
</comment>
<dbReference type="EMBL" id="MU266533">
    <property type="protein sequence ID" value="KAH7921299.1"/>
    <property type="molecule type" value="Genomic_DNA"/>
</dbReference>
<protein>
    <submittedName>
        <fullName evidence="1">Uncharacterized protein</fullName>
    </submittedName>
</protein>
<name>A0ACB8B6U6_9AGAM</name>
<keyword evidence="2" id="KW-1185">Reference proteome</keyword>
<accession>A0ACB8B6U6</accession>
<reference evidence="1" key="1">
    <citation type="journal article" date="2021" name="New Phytol.">
        <title>Evolutionary innovations through gain and loss of genes in the ectomycorrhizal Boletales.</title>
        <authorList>
            <person name="Wu G."/>
            <person name="Miyauchi S."/>
            <person name="Morin E."/>
            <person name="Kuo A."/>
            <person name="Drula E."/>
            <person name="Varga T."/>
            <person name="Kohler A."/>
            <person name="Feng B."/>
            <person name="Cao Y."/>
            <person name="Lipzen A."/>
            <person name="Daum C."/>
            <person name="Hundley H."/>
            <person name="Pangilinan J."/>
            <person name="Johnson J."/>
            <person name="Barry K."/>
            <person name="LaButti K."/>
            <person name="Ng V."/>
            <person name="Ahrendt S."/>
            <person name="Min B."/>
            <person name="Choi I.G."/>
            <person name="Park H."/>
            <person name="Plett J.M."/>
            <person name="Magnuson J."/>
            <person name="Spatafora J.W."/>
            <person name="Nagy L.G."/>
            <person name="Henrissat B."/>
            <person name="Grigoriev I.V."/>
            <person name="Yang Z.L."/>
            <person name="Xu J."/>
            <person name="Martin F.M."/>
        </authorList>
    </citation>
    <scope>NUCLEOTIDE SEQUENCE</scope>
    <source>
        <strain evidence="1">KUC20120723A-06</strain>
    </source>
</reference>
<sequence length="128" mass="14145">MRANAQEFNVAVYRIVQMIPPKKVITCGHIAKLLGVPKQARRVREAVTFISHTTPPVPWHRVISTSGVLSTHGPTPQQRALEAEGVEVCLGIVGESRVHVEKWGWSPEPGTLKLMKDSRLDCSTEWGA</sequence>
<gene>
    <name evidence="1" type="ORF">BV22DRAFT_1038817</name>
</gene>
<proteinExistence type="predicted"/>
<evidence type="ECO:0000313" key="1">
    <source>
        <dbReference type="EMBL" id="KAH7921299.1"/>
    </source>
</evidence>